<sequence>METMVFTQFENGYHKTVISNYHTNPDAVIMTDNKNLTNNELANISGITPNEVVIYETIRFGVKSKTKKYDYYIYKNYRHE</sequence>
<gene>
    <name evidence="1" type="ORF">KL86DYS2_12973</name>
</gene>
<protein>
    <submittedName>
        <fullName evidence="1">Uncharacterized protein</fullName>
    </submittedName>
</protein>
<reference evidence="1" key="1">
    <citation type="submission" date="2016-04" db="EMBL/GenBank/DDBJ databases">
        <authorList>
            <person name="Evans L.H."/>
            <person name="Alamgir A."/>
            <person name="Owens N."/>
            <person name="Weber N.D."/>
            <person name="Virtaneva K."/>
            <person name="Barbian K."/>
            <person name="Babar A."/>
            <person name="Rosenke K."/>
        </authorList>
    </citation>
    <scope>NUCLEOTIDE SEQUENCE</scope>
    <source>
        <strain evidence="1">86-2</strain>
    </source>
</reference>
<dbReference type="EMBL" id="FLUL01000001">
    <property type="protein sequence ID" value="SBW06435.1"/>
    <property type="molecule type" value="Genomic_DNA"/>
</dbReference>
<name>A0A212K4K9_9BACT</name>
<dbReference type="AlphaFoldDB" id="A0A212K4K9"/>
<evidence type="ECO:0000313" key="1">
    <source>
        <dbReference type="EMBL" id="SBW06435.1"/>
    </source>
</evidence>
<accession>A0A212K4K9</accession>
<dbReference type="RefSeq" id="WP_296951188.1">
    <property type="nucleotide sequence ID" value="NZ_LT599021.1"/>
</dbReference>
<organism evidence="1">
    <name type="scientific">uncultured Dysgonomonas sp</name>
    <dbReference type="NCBI Taxonomy" id="206096"/>
    <lineage>
        <taxon>Bacteria</taxon>
        <taxon>Pseudomonadati</taxon>
        <taxon>Bacteroidota</taxon>
        <taxon>Bacteroidia</taxon>
        <taxon>Bacteroidales</taxon>
        <taxon>Dysgonomonadaceae</taxon>
        <taxon>Dysgonomonas</taxon>
        <taxon>environmental samples</taxon>
    </lineage>
</organism>
<proteinExistence type="predicted"/>